<gene>
    <name evidence="4" type="ORF">VP01_1246g1</name>
</gene>
<feature type="region of interest" description="Disordered" evidence="1">
    <location>
        <begin position="628"/>
        <end position="670"/>
    </location>
</feature>
<feature type="chain" id="PRO_5005568694" description="Peptide N-acetyl-beta-D-glucosaminyl asparaginase amidase A N-terminal domain-containing protein" evidence="2">
    <location>
        <begin position="24"/>
        <end position="705"/>
    </location>
</feature>
<reference evidence="4 5" key="1">
    <citation type="submission" date="2015-08" db="EMBL/GenBank/DDBJ databases">
        <title>Next Generation Sequencing and Analysis of the Genome of Puccinia sorghi L Schw, the Causal Agent of Maize Common Rust.</title>
        <authorList>
            <person name="Rochi L."/>
            <person name="Burguener G."/>
            <person name="Darino M."/>
            <person name="Turjanski A."/>
            <person name="Kreff E."/>
            <person name="Dieguez M.J."/>
            <person name="Sacco F."/>
        </authorList>
    </citation>
    <scope>NUCLEOTIDE SEQUENCE [LARGE SCALE GENOMIC DNA]</scope>
    <source>
        <strain evidence="4 5">RO10H11247</strain>
    </source>
</reference>
<evidence type="ECO:0000256" key="2">
    <source>
        <dbReference type="SAM" id="SignalP"/>
    </source>
</evidence>
<dbReference type="PANTHER" id="PTHR31104">
    <property type="entry name" value="PEPTIDE-N4-(N-ACETYL-BETA-GLUCOSAMINYL)ASPARAGINE AMIDASE A PROTEIN"/>
    <property type="match status" value="1"/>
</dbReference>
<keyword evidence="5" id="KW-1185">Reference proteome</keyword>
<dbReference type="InterPro" id="IPR021102">
    <property type="entry name" value="PNGase_A"/>
</dbReference>
<feature type="compositionally biased region" description="Polar residues" evidence="1">
    <location>
        <begin position="628"/>
        <end position="642"/>
    </location>
</feature>
<dbReference type="AlphaFoldDB" id="A0A0L6VPT9"/>
<feature type="region of interest" description="Disordered" evidence="1">
    <location>
        <begin position="686"/>
        <end position="705"/>
    </location>
</feature>
<protein>
    <recommendedName>
        <fullName evidence="3">Peptide N-acetyl-beta-D-glucosaminyl asparaginase amidase A N-terminal domain-containing protein</fullName>
    </recommendedName>
</protein>
<feature type="signal peptide" evidence="2">
    <location>
        <begin position="1"/>
        <end position="23"/>
    </location>
</feature>
<proteinExistence type="predicted"/>
<dbReference type="VEuPathDB" id="FungiDB:VP01_1246g1"/>
<feature type="domain" description="Peptide N-acetyl-beta-D-glucosaminyl asparaginase amidase A N-terminal" evidence="3">
    <location>
        <begin position="360"/>
        <end position="434"/>
    </location>
</feature>
<dbReference type="EMBL" id="LAVV01002743">
    <property type="protein sequence ID" value="KNZ62627.1"/>
    <property type="molecule type" value="Genomic_DNA"/>
</dbReference>
<name>A0A0L6VPT9_9BASI</name>
<comment type="caution">
    <text evidence="4">The sequence shown here is derived from an EMBL/GenBank/DDBJ whole genome shotgun (WGS) entry which is preliminary data.</text>
</comment>
<dbReference type="STRING" id="27349.A0A0L6VPT9"/>
<accession>A0A0L6VPT9</accession>
<dbReference type="Pfam" id="PF12222">
    <property type="entry name" value="PNGaseA"/>
    <property type="match status" value="3"/>
</dbReference>
<evidence type="ECO:0000259" key="3">
    <source>
        <dbReference type="Pfam" id="PF12222"/>
    </source>
</evidence>
<evidence type="ECO:0000313" key="5">
    <source>
        <dbReference type="Proteomes" id="UP000037035"/>
    </source>
</evidence>
<feature type="domain" description="Peptide N-acetyl-beta-D-glucosaminyl asparaginase amidase A N-terminal" evidence="3">
    <location>
        <begin position="59"/>
        <end position="124"/>
    </location>
</feature>
<keyword evidence="2" id="KW-0732">Signal</keyword>
<evidence type="ECO:0000256" key="1">
    <source>
        <dbReference type="SAM" id="MobiDB-lite"/>
    </source>
</evidence>
<dbReference type="Pfam" id="PF25156">
    <property type="entry name" value="PNGase_A_C"/>
    <property type="match status" value="1"/>
</dbReference>
<evidence type="ECO:0000313" key="4">
    <source>
        <dbReference type="EMBL" id="KNZ62627.1"/>
    </source>
</evidence>
<dbReference type="OrthoDB" id="1612078at2759"/>
<feature type="compositionally biased region" description="Low complexity" evidence="1">
    <location>
        <begin position="643"/>
        <end position="659"/>
    </location>
</feature>
<dbReference type="InterPro" id="IPR056948">
    <property type="entry name" value="PNGaseA_N"/>
</dbReference>
<organism evidence="4 5">
    <name type="scientific">Puccinia sorghi</name>
    <dbReference type="NCBI Taxonomy" id="27349"/>
    <lineage>
        <taxon>Eukaryota</taxon>
        <taxon>Fungi</taxon>
        <taxon>Dikarya</taxon>
        <taxon>Basidiomycota</taxon>
        <taxon>Pucciniomycotina</taxon>
        <taxon>Pucciniomycetes</taxon>
        <taxon>Pucciniales</taxon>
        <taxon>Pucciniaceae</taxon>
        <taxon>Puccinia</taxon>
    </lineage>
</organism>
<sequence>MFKLSISFIALWGLLGVLSLVESKRNNSNRKAVPKQLFPRQVIQRPDPLVNFEPPAVPHSQPCEIVILEHTFANSYGKPAEAKYTPPNGCGRAGSWASVIFNLTVSSIGTQYDRIGMLYLNDIEGKFWIYDKHAPLKLTCSIKPSIVWRTSTGNCTEPTQEGIIWTVTRDMTKYTPLLSRPGSFSLDIGNIVDKSQGLNGNFEVTLSARFYPPTPEFPASKPADAIINMGHASGNNMTKLLTFPQVWLISFKYRVPRLQDFWRLIIYVYGNINHTQNLASAYMELFASGSGKEEIFSTQMSRINTCPSSIPRIQAPSLVKAHSAKSRFGLVSERISVLPGLPIHSPSFIQVVFCCHGGGQPIAGIGAFDAPSYVLDISPFVPLLADSKPHNFTLVVEGQGEHGSINEGWLFSASIFTSLDPSGARTTGKILTHSTDSKTTVDIPKDVRDPSTIDPKTLTNFVTRSFRKLSISSTVVTGTGGSKVVTFDQDMTFSNQQSLAPENVYQSFVMTGQGHSTSNHGGQTEIMDRFRYPFNMTLFASAGPSSTRIVGHINHTYSRNQSFPFSSTLGPIEIDTTQNSAGQLVLDLNGRAISGIGRTMQDFSYKNGLGGTYFRNVDIYNSTHTVTDKQSGTLLPDTNPQVLSGSSSAESSLGRSLLSTDDLPTQAPPSNVVSLSAIADRNTQLHGDDKLVGTPCRTLPAHRAH</sequence>
<feature type="domain" description="Peptide N-acetyl-beta-D-glucosaminyl asparaginase amidase A N-terminal" evidence="3">
    <location>
        <begin position="147"/>
        <end position="270"/>
    </location>
</feature>
<dbReference type="Proteomes" id="UP000037035">
    <property type="component" value="Unassembled WGS sequence"/>
</dbReference>